<dbReference type="InterPro" id="IPR013154">
    <property type="entry name" value="ADH-like_N"/>
</dbReference>
<dbReference type="OMA" id="QECHSFL"/>
<dbReference type="InterPro" id="IPR011032">
    <property type="entry name" value="GroES-like_sf"/>
</dbReference>
<evidence type="ECO:0000259" key="1">
    <source>
        <dbReference type="SMART" id="SM00829"/>
    </source>
</evidence>
<gene>
    <name evidence="2" type="ORF">UCREL1_1302</name>
</gene>
<dbReference type="KEGG" id="ela:UCREL1_1302"/>
<proteinExistence type="predicted"/>
<sequence>MQAWQYTTIKGTLENSLTLNEKATPPDAASLPKGHVLVEVISAGVNPVDYKIVEVPIFGRLMSQPPASPGLDFCGRVHAKHPADDSLTVGQLVFGALSISAKLPKFGSLGQIMLAPRSHLAALPEGVLPDDAAAVGTAGLTAFQSLPRDLVKPGAKIFINGGSGGVGSFAVQFAKVLGAHVTTTSSTANVPLCRSLGADEVIDYRQVDVVEALKAKGQVFDLAVDNVGMPAGLYEQSDAFLKPDGTFIQIAMPSMGTMLRRSVVPACLGGPKRSYRVVTVSPNQEDLDQIGRWMAEGKVRALIDEKLEWEDAPKAFEKVRGGRTKGKIVVHVSGV</sequence>
<dbReference type="GO" id="GO:0005739">
    <property type="term" value="C:mitochondrion"/>
    <property type="evidence" value="ECO:0007669"/>
    <property type="project" value="TreeGrafter"/>
</dbReference>
<keyword evidence="3" id="KW-1185">Reference proteome</keyword>
<dbReference type="HOGENOM" id="CLU_026673_3_3_1"/>
<dbReference type="AlphaFoldDB" id="M7T4Z0"/>
<reference evidence="3" key="1">
    <citation type="journal article" date="2013" name="Genome Announc.">
        <title>Draft genome sequence of the grapevine dieback fungus Eutypa lata UCR-EL1.</title>
        <authorList>
            <person name="Blanco-Ulate B."/>
            <person name="Rolshausen P.E."/>
            <person name="Cantu D."/>
        </authorList>
    </citation>
    <scope>NUCLEOTIDE SEQUENCE [LARGE SCALE GENOMIC DNA]</scope>
    <source>
        <strain evidence="3">UCR-EL1</strain>
    </source>
</reference>
<name>M7T4Z0_EUTLA</name>
<protein>
    <submittedName>
        <fullName evidence="2">Putative zinc alcohol protein</fullName>
    </submittedName>
</protein>
<dbReference type="SUPFAM" id="SSF50129">
    <property type="entry name" value="GroES-like"/>
    <property type="match status" value="1"/>
</dbReference>
<dbReference type="STRING" id="1287681.M7T4Z0"/>
<dbReference type="Proteomes" id="UP000012174">
    <property type="component" value="Unassembled WGS sequence"/>
</dbReference>
<dbReference type="PANTHER" id="PTHR11695:SF294">
    <property type="entry name" value="RETICULON-4-INTERACTING PROTEIN 1, MITOCHONDRIAL"/>
    <property type="match status" value="1"/>
</dbReference>
<dbReference type="GO" id="GO:0016491">
    <property type="term" value="F:oxidoreductase activity"/>
    <property type="evidence" value="ECO:0007669"/>
    <property type="project" value="InterPro"/>
</dbReference>
<dbReference type="eggNOG" id="KOG1198">
    <property type="taxonomic scope" value="Eukaryota"/>
</dbReference>
<dbReference type="CDD" id="cd08267">
    <property type="entry name" value="MDR1"/>
    <property type="match status" value="1"/>
</dbReference>
<dbReference type="Pfam" id="PF08240">
    <property type="entry name" value="ADH_N"/>
    <property type="match status" value="1"/>
</dbReference>
<dbReference type="SUPFAM" id="SSF51735">
    <property type="entry name" value="NAD(P)-binding Rossmann-fold domains"/>
    <property type="match status" value="1"/>
</dbReference>
<accession>M7T4Z0</accession>
<dbReference type="InterPro" id="IPR036291">
    <property type="entry name" value="NAD(P)-bd_dom_sf"/>
</dbReference>
<organism evidence="2 3">
    <name type="scientific">Eutypa lata (strain UCR-EL1)</name>
    <name type="common">Grapevine dieback disease fungus</name>
    <name type="synonym">Eutypa armeniacae</name>
    <dbReference type="NCBI Taxonomy" id="1287681"/>
    <lineage>
        <taxon>Eukaryota</taxon>
        <taxon>Fungi</taxon>
        <taxon>Dikarya</taxon>
        <taxon>Ascomycota</taxon>
        <taxon>Pezizomycotina</taxon>
        <taxon>Sordariomycetes</taxon>
        <taxon>Xylariomycetidae</taxon>
        <taxon>Xylariales</taxon>
        <taxon>Diatrypaceae</taxon>
        <taxon>Eutypa</taxon>
    </lineage>
</organism>
<dbReference type="Gene3D" id="3.40.50.720">
    <property type="entry name" value="NAD(P)-binding Rossmann-like Domain"/>
    <property type="match status" value="1"/>
</dbReference>
<dbReference type="Gene3D" id="3.90.180.10">
    <property type="entry name" value="Medium-chain alcohol dehydrogenases, catalytic domain"/>
    <property type="match status" value="1"/>
</dbReference>
<dbReference type="Pfam" id="PF13602">
    <property type="entry name" value="ADH_zinc_N_2"/>
    <property type="match status" value="1"/>
</dbReference>
<dbReference type="SMART" id="SM00829">
    <property type="entry name" value="PKS_ER"/>
    <property type="match status" value="1"/>
</dbReference>
<evidence type="ECO:0000313" key="3">
    <source>
        <dbReference type="Proteomes" id="UP000012174"/>
    </source>
</evidence>
<dbReference type="OrthoDB" id="201656at2759"/>
<dbReference type="EMBL" id="KB705607">
    <property type="protein sequence ID" value="EMR71657.1"/>
    <property type="molecule type" value="Genomic_DNA"/>
</dbReference>
<dbReference type="PANTHER" id="PTHR11695">
    <property type="entry name" value="ALCOHOL DEHYDROGENASE RELATED"/>
    <property type="match status" value="1"/>
</dbReference>
<dbReference type="InterPro" id="IPR050700">
    <property type="entry name" value="YIM1/Zinc_Alcohol_DH_Fams"/>
</dbReference>
<dbReference type="InterPro" id="IPR020843">
    <property type="entry name" value="ER"/>
</dbReference>
<feature type="domain" description="Enoyl reductase (ER)" evidence="1">
    <location>
        <begin position="11"/>
        <end position="330"/>
    </location>
</feature>
<evidence type="ECO:0000313" key="2">
    <source>
        <dbReference type="EMBL" id="EMR71657.1"/>
    </source>
</evidence>